<dbReference type="GO" id="GO:0003677">
    <property type="term" value="F:DNA binding"/>
    <property type="evidence" value="ECO:0007669"/>
    <property type="project" value="UniProtKB-KW"/>
</dbReference>
<dbReference type="GO" id="GO:0009035">
    <property type="term" value="F:type I site-specific deoxyribonuclease activity"/>
    <property type="evidence" value="ECO:0007669"/>
    <property type="project" value="UniProtKB-EC"/>
</dbReference>
<evidence type="ECO:0000313" key="4">
    <source>
        <dbReference type="Proteomes" id="UP000287853"/>
    </source>
</evidence>
<keyword evidence="4" id="KW-1185">Reference proteome</keyword>
<evidence type="ECO:0000256" key="2">
    <source>
        <dbReference type="ARBA" id="ARBA00023125"/>
    </source>
</evidence>
<evidence type="ECO:0000313" key="3">
    <source>
        <dbReference type="EMBL" id="RWX44029.1"/>
    </source>
</evidence>
<keyword evidence="3" id="KW-0378">Hydrolase</keyword>
<gene>
    <name evidence="3" type="ORF">H206_02056</name>
</gene>
<dbReference type="InterPro" id="IPR044946">
    <property type="entry name" value="Restrct_endonuc_typeI_TRD_sf"/>
</dbReference>
<reference evidence="3 4" key="1">
    <citation type="submission" date="2017-01" db="EMBL/GenBank/DDBJ databases">
        <title>The cable genome- insights into the physiology and evolution of filamentous bacteria capable of sulfide oxidation via long distance electron transfer.</title>
        <authorList>
            <person name="Schreiber L."/>
            <person name="Bjerg J.T."/>
            <person name="Boggild A."/>
            <person name="Van De Vossenberg J."/>
            <person name="Meysman F."/>
            <person name="Nielsen L.P."/>
            <person name="Schramm A."/>
            <person name="Kjeldsen K.U."/>
        </authorList>
    </citation>
    <scope>NUCLEOTIDE SEQUENCE [LARGE SCALE GENOMIC DNA]</scope>
    <source>
        <strain evidence="3">MCF</strain>
    </source>
</reference>
<keyword evidence="2" id="KW-0238">DNA-binding</keyword>
<dbReference type="Proteomes" id="UP000287853">
    <property type="component" value="Unassembled WGS sequence"/>
</dbReference>
<evidence type="ECO:0000256" key="1">
    <source>
        <dbReference type="ARBA" id="ARBA00022747"/>
    </source>
</evidence>
<dbReference type="GO" id="GO:0009307">
    <property type="term" value="P:DNA restriction-modification system"/>
    <property type="evidence" value="ECO:0007669"/>
    <property type="project" value="UniProtKB-KW"/>
</dbReference>
<protein>
    <submittedName>
        <fullName evidence="3">Type I restriction enzyme, S subunit</fullName>
        <ecNumber evidence="3">3.1.21.3</ecNumber>
    </submittedName>
</protein>
<dbReference type="SUPFAM" id="SSF116734">
    <property type="entry name" value="DNA methylase specificity domain"/>
    <property type="match status" value="1"/>
</dbReference>
<dbReference type="EC" id="3.1.21.3" evidence="3"/>
<comment type="caution">
    <text evidence="3">The sequence shown here is derived from an EMBL/GenBank/DDBJ whole genome shotgun (WGS) entry which is preliminary data.</text>
</comment>
<organism evidence="3 4">
    <name type="scientific">Candidatus Electrothrix aarhusensis</name>
    <dbReference type="NCBI Taxonomy" id="1859131"/>
    <lineage>
        <taxon>Bacteria</taxon>
        <taxon>Pseudomonadati</taxon>
        <taxon>Thermodesulfobacteriota</taxon>
        <taxon>Desulfobulbia</taxon>
        <taxon>Desulfobulbales</taxon>
        <taxon>Desulfobulbaceae</taxon>
        <taxon>Candidatus Electrothrix</taxon>
    </lineage>
</organism>
<dbReference type="Gene3D" id="3.90.220.20">
    <property type="entry name" value="DNA methylase specificity domains"/>
    <property type="match status" value="1"/>
</dbReference>
<accession>A0A3S3QPM3</accession>
<proteinExistence type="predicted"/>
<sequence>MKQGEKLVLDKSNWTPVTFGDVVQEPKESVKNAAAAGIERVVGLEHIDSENVHLRRFAGIEESTTFTKKFSKGDVLFGRRRAYLKKAAQTEFEGICSGDITVMRAKDNLLPELLPFIVQNEKFFDYAIEHSAGGCRRESSLKTLPTMNFSFPRKNSRRNLLSFFGLWMRWLKNILEAKSCYI</sequence>
<dbReference type="EMBL" id="MTKO01000103">
    <property type="protein sequence ID" value="RWX44029.1"/>
    <property type="molecule type" value="Genomic_DNA"/>
</dbReference>
<name>A0A3S3QPM3_9BACT</name>
<dbReference type="AlphaFoldDB" id="A0A3S3QPM3"/>
<keyword evidence="1" id="KW-0680">Restriction system</keyword>
<feature type="non-terminal residue" evidence="3">
    <location>
        <position position="182"/>
    </location>
</feature>